<dbReference type="EMBL" id="CP006019">
    <property type="protein sequence ID" value="AIF70013.1"/>
    <property type="molecule type" value="Genomic_DNA"/>
</dbReference>
<dbReference type="HOGENOM" id="CLU_030671_3_0_2"/>
<dbReference type="InterPro" id="IPR007325">
    <property type="entry name" value="KFase/CYL"/>
</dbReference>
<organism evidence="8 9">
    <name type="scientific">Palaeococcus pacificus DY20341</name>
    <dbReference type="NCBI Taxonomy" id="1343739"/>
    <lineage>
        <taxon>Archaea</taxon>
        <taxon>Methanobacteriati</taxon>
        <taxon>Methanobacteriota</taxon>
        <taxon>Thermococci</taxon>
        <taxon>Thermococcales</taxon>
        <taxon>Thermococcaceae</taxon>
        <taxon>Palaeococcus</taxon>
    </lineage>
</organism>
<keyword evidence="4" id="KW-0479">Metal-binding</keyword>
<evidence type="ECO:0000256" key="4">
    <source>
        <dbReference type="ARBA" id="ARBA00022723"/>
    </source>
</evidence>
<dbReference type="GO" id="GO:0019441">
    <property type="term" value="P:L-tryptophan catabolic process to kynurenine"/>
    <property type="evidence" value="ECO:0007669"/>
    <property type="project" value="InterPro"/>
</dbReference>
<evidence type="ECO:0000313" key="8">
    <source>
        <dbReference type="EMBL" id="AIF70013.1"/>
    </source>
</evidence>
<dbReference type="Gene3D" id="3.50.30.50">
    <property type="entry name" value="Putative cyclase"/>
    <property type="match status" value="1"/>
</dbReference>
<comment type="pathway">
    <text evidence="2">Amino-acid degradation.</text>
</comment>
<proteinExistence type="predicted"/>
<dbReference type="Proteomes" id="UP000027981">
    <property type="component" value="Chromosome"/>
</dbReference>
<keyword evidence="9" id="KW-1185">Reference proteome</keyword>
<dbReference type="eggNOG" id="arCOG02462">
    <property type="taxonomic scope" value="Archaea"/>
</dbReference>
<dbReference type="InterPro" id="IPR037175">
    <property type="entry name" value="KFase_sf"/>
</dbReference>
<dbReference type="GeneID" id="24842726"/>
<dbReference type="GO" id="GO:0004061">
    <property type="term" value="F:arylformamidase activity"/>
    <property type="evidence" value="ECO:0007669"/>
    <property type="project" value="InterPro"/>
</dbReference>
<keyword evidence="7" id="KW-0823">Tryptophan catabolism</keyword>
<evidence type="ECO:0000256" key="1">
    <source>
        <dbReference type="ARBA" id="ARBA00001947"/>
    </source>
</evidence>
<dbReference type="PANTHER" id="PTHR31118:SF12">
    <property type="entry name" value="CYCLASE-LIKE PROTEIN 2"/>
    <property type="match status" value="1"/>
</dbReference>
<evidence type="ECO:0000256" key="7">
    <source>
        <dbReference type="ARBA" id="ARBA00023079"/>
    </source>
</evidence>
<reference evidence="8 9" key="2">
    <citation type="journal article" date="2015" name="Genome Announc.">
        <title>Complete Genome Sequence of Hyperthermophilic Piezophilic Archaeon Palaeococcus pacificus DY20341T, Isolated from Deep-Sea Hydrothermal Sediments.</title>
        <authorList>
            <person name="Zeng X."/>
            <person name="Jebbar M."/>
            <person name="Shao Z."/>
        </authorList>
    </citation>
    <scope>NUCLEOTIDE SEQUENCE [LARGE SCALE GENOMIC DNA]</scope>
    <source>
        <strain evidence="8 9">DY20341</strain>
    </source>
</reference>
<comment type="cofactor">
    <cofactor evidence="1">
        <name>Zn(2+)</name>
        <dbReference type="ChEBI" id="CHEBI:29105"/>
    </cofactor>
</comment>
<dbReference type="AlphaFoldDB" id="A0A075LZJ5"/>
<comment type="subunit">
    <text evidence="3">Homodimer.</text>
</comment>
<evidence type="ECO:0000256" key="2">
    <source>
        <dbReference type="ARBA" id="ARBA00005023"/>
    </source>
</evidence>
<dbReference type="SUPFAM" id="SSF102198">
    <property type="entry name" value="Putative cyclase"/>
    <property type="match status" value="1"/>
</dbReference>
<evidence type="ECO:0000256" key="5">
    <source>
        <dbReference type="ARBA" id="ARBA00022801"/>
    </source>
</evidence>
<evidence type="ECO:0000256" key="6">
    <source>
        <dbReference type="ARBA" id="ARBA00022833"/>
    </source>
</evidence>
<accession>A0A075LZJ5</accession>
<dbReference type="KEGG" id="ppac:PAP_08125"/>
<dbReference type="Pfam" id="PF04199">
    <property type="entry name" value="Cyclase"/>
    <property type="match status" value="1"/>
</dbReference>
<name>A0A075LZJ5_9EURY</name>
<evidence type="ECO:0008006" key="10">
    <source>
        <dbReference type="Google" id="ProtNLM"/>
    </source>
</evidence>
<keyword evidence="5" id="KW-0378">Hydrolase</keyword>
<sequence>MKLVDLSMSLSKETPTYPGDPKVEIKPWASIGKDGYYMNALSFGEHSGTHVDAPAHFIKSGATIEEVPLERFMGNALVIDVSNLPPKAEITRGVLLDKLGGREVKDKIVLIYTGYSKKAKSEEWRGLSRDGAELLVELSIKAVGIDAPSIDHDFEAHKALLANKVLIFENLINLEKLIGKEFTFIAFPLKIKNGSGSPVRAVAILED</sequence>
<protein>
    <recommendedName>
        <fullName evidence="10">Cyclase</fullName>
    </recommendedName>
</protein>
<dbReference type="GO" id="GO:0046872">
    <property type="term" value="F:metal ion binding"/>
    <property type="evidence" value="ECO:0007669"/>
    <property type="project" value="UniProtKB-KW"/>
</dbReference>
<reference evidence="9" key="1">
    <citation type="submission" date="2013-06" db="EMBL/GenBank/DDBJ databases">
        <title>Complete Genome Sequence of Hyperthermophilic Palaeococcus pacificus DY20341T, Isolated from a Deep-Sea Hydrothermal Sediments.</title>
        <authorList>
            <person name="Zeng X."/>
            <person name="Shao Z."/>
        </authorList>
    </citation>
    <scope>NUCLEOTIDE SEQUENCE [LARGE SCALE GENOMIC DNA]</scope>
    <source>
        <strain evidence="9">DY20341</strain>
    </source>
</reference>
<evidence type="ECO:0000313" key="9">
    <source>
        <dbReference type="Proteomes" id="UP000027981"/>
    </source>
</evidence>
<keyword evidence="6" id="KW-0862">Zinc</keyword>
<gene>
    <name evidence="8" type="ORF">PAP_08125</name>
</gene>
<dbReference type="OrthoDB" id="9014at2157"/>
<dbReference type="PANTHER" id="PTHR31118">
    <property type="entry name" value="CYCLASE-LIKE PROTEIN 2"/>
    <property type="match status" value="1"/>
</dbReference>
<dbReference type="STRING" id="1343739.PAP_08125"/>
<dbReference type="FunFam" id="3.50.30.50:FF:000001">
    <property type="entry name" value="Kynurenine formamidase"/>
    <property type="match status" value="1"/>
</dbReference>
<dbReference type="RefSeq" id="WP_048165510.1">
    <property type="nucleotide sequence ID" value="NZ_CP006019.1"/>
</dbReference>
<evidence type="ECO:0000256" key="3">
    <source>
        <dbReference type="ARBA" id="ARBA00011738"/>
    </source>
</evidence>